<name>A0A5C5YN32_9BACT</name>
<dbReference type="GO" id="GO:0046872">
    <property type="term" value="F:metal ion binding"/>
    <property type="evidence" value="ECO:0007669"/>
    <property type="project" value="UniProtKB-KW"/>
</dbReference>
<accession>A0A5C5YN32</accession>
<dbReference type="SMART" id="SM00729">
    <property type="entry name" value="Elp3"/>
    <property type="match status" value="1"/>
</dbReference>
<evidence type="ECO:0000256" key="2">
    <source>
        <dbReference type="ARBA" id="ARBA00022485"/>
    </source>
</evidence>
<dbReference type="Proteomes" id="UP000315010">
    <property type="component" value="Unassembled WGS sequence"/>
</dbReference>
<organism evidence="9 10">
    <name type="scientific">Novipirellula herctigrandis</name>
    <dbReference type="NCBI Taxonomy" id="2527986"/>
    <lineage>
        <taxon>Bacteria</taxon>
        <taxon>Pseudomonadati</taxon>
        <taxon>Planctomycetota</taxon>
        <taxon>Planctomycetia</taxon>
        <taxon>Pirellulales</taxon>
        <taxon>Pirellulaceae</taxon>
        <taxon>Novipirellula</taxon>
    </lineage>
</organism>
<dbReference type="InterPro" id="IPR006638">
    <property type="entry name" value="Elp3/MiaA/NifB-like_rSAM"/>
</dbReference>
<dbReference type="EC" id="4.1.99.19" evidence="9"/>
<keyword evidence="9" id="KW-0456">Lyase</keyword>
<dbReference type="AlphaFoldDB" id="A0A5C5YN32"/>
<dbReference type="PROSITE" id="PS51918">
    <property type="entry name" value="RADICAL_SAM"/>
    <property type="match status" value="1"/>
</dbReference>
<evidence type="ECO:0000256" key="4">
    <source>
        <dbReference type="ARBA" id="ARBA00022723"/>
    </source>
</evidence>
<dbReference type="InterPro" id="IPR007197">
    <property type="entry name" value="rSAM"/>
</dbReference>
<comment type="cofactor">
    <cofactor evidence="7">
        <name>[2Fe-2S] cluster</name>
        <dbReference type="ChEBI" id="CHEBI:190135"/>
    </cofactor>
</comment>
<keyword evidence="2" id="KW-0004">4Fe-4S</keyword>
<keyword evidence="3" id="KW-0949">S-adenosyl-L-methionine</keyword>
<evidence type="ECO:0000256" key="1">
    <source>
        <dbReference type="ARBA" id="ARBA00001966"/>
    </source>
</evidence>
<evidence type="ECO:0000256" key="7">
    <source>
        <dbReference type="ARBA" id="ARBA00034078"/>
    </source>
</evidence>
<dbReference type="Pfam" id="PF04055">
    <property type="entry name" value="Radical_SAM"/>
    <property type="match status" value="1"/>
</dbReference>
<dbReference type="PANTHER" id="PTHR43583:SF1">
    <property type="entry name" value="2-IMINOACETATE SYNTHASE"/>
    <property type="match status" value="1"/>
</dbReference>
<keyword evidence="5" id="KW-0408">Iron</keyword>
<evidence type="ECO:0000313" key="9">
    <source>
        <dbReference type="EMBL" id="TWT76352.1"/>
    </source>
</evidence>
<evidence type="ECO:0000256" key="5">
    <source>
        <dbReference type="ARBA" id="ARBA00023004"/>
    </source>
</evidence>
<dbReference type="SMART" id="SM00876">
    <property type="entry name" value="BATS"/>
    <property type="match status" value="1"/>
</dbReference>
<dbReference type="InterPro" id="IPR058240">
    <property type="entry name" value="rSAM_sf"/>
</dbReference>
<feature type="domain" description="Radical SAM core" evidence="8">
    <location>
        <begin position="151"/>
        <end position="372"/>
    </location>
</feature>
<dbReference type="InterPro" id="IPR034428">
    <property type="entry name" value="ThiH/NoCL/HydG-like"/>
</dbReference>
<gene>
    <name evidence="9" type="primary">thiH</name>
    <name evidence="9" type="ORF">CA13_68460</name>
</gene>
<evidence type="ECO:0000256" key="3">
    <source>
        <dbReference type="ARBA" id="ARBA00022691"/>
    </source>
</evidence>
<dbReference type="InterPro" id="IPR010722">
    <property type="entry name" value="BATS_dom"/>
</dbReference>
<reference evidence="9 10" key="1">
    <citation type="submission" date="2019-02" db="EMBL/GenBank/DDBJ databases">
        <title>Deep-cultivation of Planctomycetes and their phenomic and genomic characterization uncovers novel biology.</title>
        <authorList>
            <person name="Wiegand S."/>
            <person name="Jogler M."/>
            <person name="Boedeker C."/>
            <person name="Pinto D."/>
            <person name="Vollmers J."/>
            <person name="Rivas-Marin E."/>
            <person name="Kohn T."/>
            <person name="Peeters S.H."/>
            <person name="Heuer A."/>
            <person name="Rast P."/>
            <person name="Oberbeckmann S."/>
            <person name="Bunk B."/>
            <person name="Jeske O."/>
            <person name="Meyerdierks A."/>
            <person name="Storesund J.E."/>
            <person name="Kallscheuer N."/>
            <person name="Luecker S."/>
            <person name="Lage O.M."/>
            <person name="Pohl T."/>
            <person name="Merkel B.J."/>
            <person name="Hornburger P."/>
            <person name="Mueller R.-W."/>
            <person name="Bruemmer F."/>
            <person name="Labrenz M."/>
            <person name="Spormann A.M."/>
            <person name="Op Den Camp H."/>
            <person name="Overmann J."/>
            <person name="Amann R."/>
            <person name="Jetten M.S.M."/>
            <person name="Mascher T."/>
            <person name="Medema M.H."/>
            <person name="Devos D.P."/>
            <person name="Kaster A.-K."/>
            <person name="Ovreas L."/>
            <person name="Rohde M."/>
            <person name="Galperin M.Y."/>
            <person name="Jogler C."/>
        </authorList>
    </citation>
    <scope>NUCLEOTIDE SEQUENCE [LARGE SCALE GENOMIC DNA]</scope>
    <source>
        <strain evidence="9 10">CA13</strain>
    </source>
</reference>
<proteinExistence type="predicted"/>
<dbReference type="EMBL" id="SJPJ01000002">
    <property type="protein sequence ID" value="TWT76352.1"/>
    <property type="molecule type" value="Genomic_DNA"/>
</dbReference>
<dbReference type="SFLD" id="SFLDG01081">
    <property type="entry name" value="cleavage_of_the_Ca-Cb_bond_in"/>
    <property type="match status" value="1"/>
</dbReference>
<dbReference type="InterPro" id="IPR013785">
    <property type="entry name" value="Aldolase_TIM"/>
</dbReference>
<dbReference type="SFLD" id="SFLDS00029">
    <property type="entry name" value="Radical_SAM"/>
    <property type="match status" value="1"/>
</dbReference>
<dbReference type="OrthoDB" id="9801120at2"/>
<evidence type="ECO:0000313" key="10">
    <source>
        <dbReference type="Proteomes" id="UP000315010"/>
    </source>
</evidence>
<keyword evidence="4" id="KW-0479">Metal-binding</keyword>
<evidence type="ECO:0000259" key="8">
    <source>
        <dbReference type="PROSITE" id="PS51918"/>
    </source>
</evidence>
<comment type="cofactor">
    <cofactor evidence="1">
        <name>[4Fe-4S] cluster</name>
        <dbReference type="ChEBI" id="CHEBI:49883"/>
    </cofactor>
</comment>
<keyword evidence="6" id="KW-0411">Iron-sulfur</keyword>
<dbReference type="SUPFAM" id="SSF102114">
    <property type="entry name" value="Radical SAM enzymes"/>
    <property type="match status" value="1"/>
</dbReference>
<dbReference type="GO" id="GO:0051539">
    <property type="term" value="F:4 iron, 4 sulfur cluster binding"/>
    <property type="evidence" value="ECO:0007669"/>
    <property type="project" value="UniProtKB-KW"/>
</dbReference>
<sequence length="449" mass="50331">MTASTPTNLTHSIEWIKKTDHHAEHRLDLIEKVEAMLDGDASAADRNGLAEQLDRWRYQLRNEHRGKLSKQDQALVDELDLHANQLRDGKARSPRQPLKAIRGTLLDSPAIASLSAWFDSDYPLVQLTAEAKRITDEHFTVSEAENSEAKRRMVVYAPVYVSSQCVNHCTYCGFRYPMQINRTHLELDQVVQQSQILKRRGFEHQLIVAGDYPSRTSTGYFCELINGLDQDGLQVGIEIAAQSTQSYAAMVEAGAKSVTLYQETYDEAVYETVHIRGPKASFHWRLEAPERAAEAGISRVGVGVLLGLADPVKDVTAMLRHAAYLKDRFPDLKLAISLPRIHEAPDNFSIPYKISDEMLVRMYCICRLAFPDAELVLSTREPAKLRGELARICITQMSAGSSTAPGGYSEQEEACLGEQFPVTDERSVDEVVQWLTDEGFKVMWSCPSS</sequence>
<keyword evidence="10" id="KW-1185">Reference proteome</keyword>
<dbReference type="RefSeq" id="WP_146404139.1">
    <property type="nucleotide sequence ID" value="NZ_SJPJ01000002.1"/>
</dbReference>
<dbReference type="SFLD" id="SFLDG01060">
    <property type="entry name" value="BATS_domain_containing"/>
    <property type="match status" value="1"/>
</dbReference>
<dbReference type="GO" id="GO:0036355">
    <property type="term" value="F:2-iminoacetate synthase activity"/>
    <property type="evidence" value="ECO:0007669"/>
    <property type="project" value="UniProtKB-EC"/>
</dbReference>
<dbReference type="Pfam" id="PF06968">
    <property type="entry name" value="BATS"/>
    <property type="match status" value="1"/>
</dbReference>
<dbReference type="Gene3D" id="3.20.20.70">
    <property type="entry name" value="Aldolase class I"/>
    <property type="match status" value="1"/>
</dbReference>
<comment type="caution">
    <text evidence="9">The sequence shown here is derived from an EMBL/GenBank/DDBJ whole genome shotgun (WGS) entry which is preliminary data.</text>
</comment>
<dbReference type="PANTHER" id="PTHR43583">
    <property type="entry name" value="2-IMINOACETATE SYNTHASE"/>
    <property type="match status" value="1"/>
</dbReference>
<protein>
    <submittedName>
        <fullName evidence="9">2-iminoacetate synthase</fullName>
        <ecNumber evidence="9">4.1.99.19</ecNumber>
    </submittedName>
</protein>
<evidence type="ECO:0000256" key="6">
    <source>
        <dbReference type="ARBA" id="ARBA00023014"/>
    </source>
</evidence>